<organism evidence="4 5">
    <name type="scientific">Hevea brasiliensis</name>
    <name type="common">Para rubber tree</name>
    <name type="synonym">Siphonia brasiliensis</name>
    <dbReference type="NCBI Taxonomy" id="3981"/>
    <lineage>
        <taxon>Eukaryota</taxon>
        <taxon>Viridiplantae</taxon>
        <taxon>Streptophyta</taxon>
        <taxon>Embryophyta</taxon>
        <taxon>Tracheophyta</taxon>
        <taxon>Spermatophyta</taxon>
        <taxon>Magnoliopsida</taxon>
        <taxon>eudicotyledons</taxon>
        <taxon>Gunneridae</taxon>
        <taxon>Pentapetalae</taxon>
        <taxon>rosids</taxon>
        <taxon>fabids</taxon>
        <taxon>Malpighiales</taxon>
        <taxon>Euphorbiaceae</taxon>
        <taxon>Crotonoideae</taxon>
        <taxon>Micrandreae</taxon>
        <taxon>Hevea</taxon>
    </lineage>
</organism>
<protein>
    <recommendedName>
        <fullName evidence="3">Disease resistance protein At4g27190-like leucine-rich repeats domain-containing protein</fullName>
    </recommendedName>
</protein>
<dbReference type="GO" id="GO:0043531">
    <property type="term" value="F:ADP binding"/>
    <property type="evidence" value="ECO:0007669"/>
    <property type="project" value="InterPro"/>
</dbReference>
<dbReference type="Gene3D" id="1.10.8.430">
    <property type="entry name" value="Helical domain of apoptotic protease-activating factors"/>
    <property type="match status" value="1"/>
</dbReference>
<evidence type="ECO:0000313" key="4">
    <source>
        <dbReference type="EMBL" id="KAF2318860.1"/>
    </source>
</evidence>
<evidence type="ECO:0000256" key="2">
    <source>
        <dbReference type="ARBA" id="ARBA00022821"/>
    </source>
</evidence>
<feature type="domain" description="Disease resistance protein At4g27190-like leucine-rich repeats" evidence="3">
    <location>
        <begin position="750"/>
        <end position="809"/>
    </location>
</feature>
<name>A0A6A6MZG7_HEVBR</name>
<sequence length="812" mass="92546">MVGDIANQALRSIAAEVAKKCAGLPVLIITVARALKNKDLHEWKDALKELSRVDNEGIQAKVYSALELSYNHLASDEVKSFFLLCALFAQSDIRVRDLLLYGIGLDLLRSKNTVEDARNRVDKLISGLKASCLLLDGEKNGSVKMHDVVRDAALSIASKSQLLFTFRDIIELKEWPTRDLRNCSKISLPYCEIHELPEQLECPELELLVLGKGYIHSKGPDLKISDLFFERITKLKVLHFTGMCLWSLPPSLGYLTNILTLCLEQCVLRDASVIGDLKRLEILSFRGSKIEQLPREIAHLTRLKLLDLSCCGNLKIIPANVISRLSLLEELYMQSSFCQWELEGLSNSSNASLAELKYLSHLTTLEIDIPDAKMLPKELFSNKLERYRIVIGKEWYCGDKYESSRMLKLKLNTSIHLEHGVNTFLKETDDLSLDEVKGIKSILYDLNWEGFPQLKYLQIRKGYDIQYVVNSTKRVPCNAFPILESLSLWNLASLEKICHCQLTTGSFTRLRILKVRECNRLKNLFSISMVRNLSQLQEMEVSYCENMEEIVVDESEVGDDKIEVAEFTQLRSLELRRLPVLKSFCFKVKELPILQTQSTSDGGFKGIALQDEIHTPLPLFDKMTLRSAKNPKKDLERNQDTTFPPLFDEKVSFPSLKLMCIISMSNLERTWHSQLAEAKDLLQLKKLELVNCGIEEIVTKAEGVEEVPSFVFRQLVSLRLDGLPKIRNFYPGFLQFGEVVSRRLVIKSNAVLEKVEGADCEQCDSIEEIFDLGGMNADEGHVGLMPWLQELHLIDLPQLRHIWSKDPRNFEF</sequence>
<dbReference type="AlphaFoldDB" id="A0A6A6MZG7"/>
<evidence type="ECO:0000313" key="5">
    <source>
        <dbReference type="Proteomes" id="UP000467840"/>
    </source>
</evidence>
<dbReference type="PANTHER" id="PTHR33463:SF181">
    <property type="entry name" value="AAA+ ATPASE DOMAIN-CONTAINING PROTEIN"/>
    <property type="match status" value="1"/>
</dbReference>
<dbReference type="PANTHER" id="PTHR33463">
    <property type="entry name" value="NB-ARC DOMAIN-CONTAINING PROTEIN-RELATED"/>
    <property type="match status" value="1"/>
</dbReference>
<evidence type="ECO:0000256" key="1">
    <source>
        <dbReference type="ARBA" id="ARBA00022741"/>
    </source>
</evidence>
<proteinExistence type="predicted"/>
<dbReference type="SUPFAM" id="SSF52058">
    <property type="entry name" value="L domain-like"/>
    <property type="match status" value="1"/>
</dbReference>
<dbReference type="EMBL" id="JAAGAX010000003">
    <property type="protein sequence ID" value="KAF2318860.1"/>
    <property type="molecule type" value="Genomic_DNA"/>
</dbReference>
<keyword evidence="1" id="KW-0547">Nucleotide-binding</keyword>
<dbReference type="InterPro" id="IPR032675">
    <property type="entry name" value="LRR_dom_sf"/>
</dbReference>
<keyword evidence="2" id="KW-0611">Plant defense</keyword>
<reference evidence="4 5" key="1">
    <citation type="journal article" date="2020" name="Mol. Plant">
        <title>The Chromosome-Based Rubber Tree Genome Provides New Insights into Spurge Genome Evolution and Rubber Biosynthesis.</title>
        <authorList>
            <person name="Liu J."/>
            <person name="Shi C."/>
            <person name="Shi C.C."/>
            <person name="Li W."/>
            <person name="Zhang Q.J."/>
            <person name="Zhang Y."/>
            <person name="Li K."/>
            <person name="Lu H.F."/>
            <person name="Shi C."/>
            <person name="Zhu S.T."/>
            <person name="Xiao Z.Y."/>
            <person name="Nan H."/>
            <person name="Yue Y."/>
            <person name="Zhu X.G."/>
            <person name="Wu Y."/>
            <person name="Hong X.N."/>
            <person name="Fan G.Y."/>
            <person name="Tong Y."/>
            <person name="Zhang D."/>
            <person name="Mao C.L."/>
            <person name="Liu Y.L."/>
            <person name="Hao S.J."/>
            <person name="Liu W.Q."/>
            <person name="Lv M.Q."/>
            <person name="Zhang H.B."/>
            <person name="Liu Y."/>
            <person name="Hu-Tang G.R."/>
            <person name="Wang J.P."/>
            <person name="Wang J.H."/>
            <person name="Sun Y.H."/>
            <person name="Ni S.B."/>
            <person name="Chen W.B."/>
            <person name="Zhang X.C."/>
            <person name="Jiao Y.N."/>
            <person name="Eichler E.E."/>
            <person name="Li G.H."/>
            <person name="Liu X."/>
            <person name="Gao L.Z."/>
        </authorList>
    </citation>
    <scope>NUCLEOTIDE SEQUENCE [LARGE SCALE GENOMIC DNA]</scope>
    <source>
        <strain evidence="5">cv. GT1</strain>
        <tissue evidence="4">Leaf</tissue>
    </source>
</reference>
<evidence type="ECO:0000259" key="3">
    <source>
        <dbReference type="Pfam" id="PF23247"/>
    </source>
</evidence>
<dbReference type="GO" id="GO:0005524">
    <property type="term" value="F:ATP binding"/>
    <property type="evidence" value="ECO:0007669"/>
    <property type="project" value="UniProtKB-KW"/>
</dbReference>
<dbReference type="InterPro" id="IPR042197">
    <property type="entry name" value="Apaf_helical"/>
</dbReference>
<dbReference type="Pfam" id="PF23247">
    <property type="entry name" value="LRR_RPS2"/>
    <property type="match status" value="2"/>
</dbReference>
<dbReference type="InterPro" id="IPR057135">
    <property type="entry name" value="At4g27190-like_LRR"/>
</dbReference>
<dbReference type="SUPFAM" id="SSF52540">
    <property type="entry name" value="P-loop containing nucleoside triphosphate hydrolases"/>
    <property type="match status" value="1"/>
</dbReference>
<keyword evidence="5" id="KW-1185">Reference proteome</keyword>
<comment type="caution">
    <text evidence="4">The sequence shown here is derived from an EMBL/GenBank/DDBJ whole genome shotgun (WGS) entry which is preliminary data.</text>
</comment>
<gene>
    <name evidence="4" type="ORF">GH714_011199</name>
</gene>
<dbReference type="Proteomes" id="UP000467840">
    <property type="component" value="Chromosome 10"/>
</dbReference>
<dbReference type="Gene3D" id="3.80.10.10">
    <property type="entry name" value="Ribonuclease Inhibitor"/>
    <property type="match status" value="1"/>
</dbReference>
<accession>A0A6A6MZG7</accession>
<dbReference type="InterPro" id="IPR027417">
    <property type="entry name" value="P-loop_NTPase"/>
</dbReference>
<feature type="domain" description="Disease resistance protein At4g27190-like leucine-rich repeats" evidence="3">
    <location>
        <begin position="485"/>
        <end position="585"/>
    </location>
</feature>
<dbReference type="GO" id="GO:0006952">
    <property type="term" value="P:defense response"/>
    <property type="evidence" value="ECO:0007669"/>
    <property type="project" value="UniProtKB-KW"/>
</dbReference>
<dbReference type="InterPro" id="IPR050905">
    <property type="entry name" value="Plant_NBS-LRR"/>
</dbReference>